<evidence type="ECO:0000256" key="2">
    <source>
        <dbReference type="ARBA" id="ARBA00022529"/>
    </source>
</evidence>
<dbReference type="CDD" id="cd16901">
    <property type="entry name" value="lyz_P1"/>
    <property type="match status" value="1"/>
</dbReference>
<evidence type="ECO:0000256" key="1">
    <source>
        <dbReference type="ARBA" id="ARBA00000632"/>
    </source>
</evidence>
<evidence type="ECO:0000256" key="3">
    <source>
        <dbReference type="ARBA" id="ARBA00022638"/>
    </source>
</evidence>
<dbReference type="Proteomes" id="UP001230466">
    <property type="component" value="Unassembled WGS sequence"/>
</dbReference>
<dbReference type="PANTHER" id="PTHR38107">
    <property type="match status" value="1"/>
</dbReference>
<dbReference type="SUPFAM" id="SSF53955">
    <property type="entry name" value="Lysozyme-like"/>
    <property type="match status" value="1"/>
</dbReference>
<dbReference type="GO" id="GO:0042742">
    <property type="term" value="P:defense response to bacterium"/>
    <property type="evidence" value="ECO:0007669"/>
    <property type="project" value="UniProtKB-KW"/>
</dbReference>
<dbReference type="HAMAP" id="MF_04110">
    <property type="entry name" value="ENDOLYSIN_T4"/>
    <property type="match status" value="1"/>
</dbReference>
<protein>
    <recommendedName>
        <fullName evidence="6">Lysozyme</fullName>
        <ecNumber evidence="6">3.2.1.17</ecNumber>
    </recommendedName>
</protein>
<dbReference type="InterPro" id="IPR051018">
    <property type="entry name" value="Bacteriophage_GH24"/>
</dbReference>
<sequence>MKMRSHKTAVACSVMAVIFIVVNKYPEDIRTTQKGLEIIGQAEGCRKYPYKCPAGVLTVGIGSTEAGGDIIKRKVYTYDEIAERWTNDIHKAEECINRFANGNQLPQGAFEAATSITFNVGCGTMKKSTLFKYARSGKIKAMCNEFTKWKYSNGRVLNGLVIRREKEKQLCLADYK</sequence>
<keyword evidence="2 6" id="KW-0929">Antimicrobial</keyword>
<organism evidence="7 8">
    <name type="scientific">Pasteurella atlantica</name>
    <dbReference type="NCBI Taxonomy" id="2827233"/>
    <lineage>
        <taxon>Bacteria</taxon>
        <taxon>Pseudomonadati</taxon>
        <taxon>Pseudomonadota</taxon>
        <taxon>Gammaproteobacteria</taxon>
        <taxon>Pasteurellales</taxon>
        <taxon>Pasteurellaceae</taxon>
        <taxon>Pasteurella</taxon>
    </lineage>
</organism>
<dbReference type="PANTHER" id="PTHR38107:SF4">
    <property type="entry name" value="LYSOZYME"/>
    <property type="match status" value="1"/>
</dbReference>
<name>A0AAW8CPF8_9PAST</name>
<dbReference type="InterPro" id="IPR023346">
    <property type="entry name" value="Lysozyme-like_dom_sf"/>
</dbReference>
<evidence type="ECO:0000256" key="4">
    <source>
        <dbReference type="ARBA" id="ARBA00022801"/>
    </source>
</evidence>
<evidence type="ECO:0000313" key="8">
    <source>
        <dbReference type="Proteomes" id="UP001230466"/>
    </source>
</evidence>
<dbReference type="InterPro" id="IPR002196">
    <property type="entry name" value="Glyco_hydro_24"/>
</dbReference>
<gene>
    <name evidence="7" type="ORF">QJU78_04135</name>
</gene>
<dbReference type="Pfam" id="PF00959">
    <property type="entry name" value="Phage_lysozyme"/>
    <property type="match status" value="1"/>
</dbReference>
<dbReference type="GO" id="GO:0009253">
    <property type="term" value="P:peptidoglycan catabolic process"/>
    <property type="evidence" value="ECO:0007669"/>
    <property type="project" value="InterPro"/>
</dbReference>
<evidence type="ECO:0000256" key="5">
    <source>
        <dbReference type="ARBA" id="ARBA00023295"/>
    </source>
</evidence>
<comment type="similarity">
    <text evidence="6">Belongs to the glycosyl hydrolase 24 family.</text>
</comment>
<dbReference type="GO" id="GO:0003796">
    <property type="term" value="F:lysozyme activity"/>
    <property type="evidence" value="ECO:0007669"/>
    <property type="project" value="UniProtKB-EC"/>
</dbReference>
<comment type="caution">
    <text evidence="7">The sequence shown here is derived from an EMBL/GenBank/DDBJ whole genome shotgun (WGS) entry which is preliminary data.</text>
</comment>
<keyword evidence="5 6" id="KW-0326">Glycosidase</keyword>
<evidence type="ECO:0000313" key="7">
    <source>
        <dbReference type="EMBL" id="MDP8186965.1"/>
    </source>
</evidence>
<evidence type="ECO:0000256" key="6">
    <source>
        <dbReference type="RuleBase" id="RU003788"/>
    </source>
</evidence>
<dbReference type="InterPro" id="IPR034690">
    <property type="entry name" value="Endolysin_T4_type"/>
</dbReference>
<accession>A0AAW8CPF8</accession>
<keyword evidence="4 6" id="KW-0378">Hydrolase</keyword>
<dbReference type="Gene3D" id="1.10.530.40">
    <property type="match status" value="1"/>
</dbReference>
<comment type="catalytic activity">
    <reaction evidence="1 6">
        <text>Hydrolysis of (1-&gt;4)-beta-linkages between N-acetylmuramic acid and N-acetyl-D-glucosamine residues in a peptidoglycan and between N-acetyl-D-glucosamine residues in chitodextrins.</text>
        <dbReference type="EC" id="3.2.1.17"/>
    </reaction>
</comment>
<dbReference type="AlphaFoldDB" id="A0AAW8CPF8"/>
<proteinExistence type="inferred from homology"/>
<reference evidence="7" key="1">
    <citation type="journal article" date="2023" name="Front. Microbiol.">
        <title>Phylogeography and host specificity of Pasteurellaceae pathogenic to sea-farmed fish in the north-east Atlantic.</title>
        <authorList>
            <person name="Gulla S."/>
            <person name="Colquhoun D.J."/>
            <person name="Olsen A.B."/>
            <person name="Spilsberg B."/>
            <person name="Lagesen K."/>
            <person name="Aakesson C.P."/>
            <person name="Strom S."/>
            <person name="Manji F."/>
            <person name="Birkbeck T.H."/>
            <person name="Nilsen H.K."/>
        </authorList>
    </citation>
    <scope>NUCLEOTIDE SEQUENCE</scope>
    <source>
        <strain evidence="7">VIB1234</strain>
    </source>
</reference>
<dbReference type="InterPro" id="IPR023347">
    <property type="entry name" value="Lysozyme_dom_sf"/>
</dbReference>
<dbReference type="GO" id="GO:0031640">
    <property type="term" value="P:killing of cells of another organism"/>
    <property type="evidence" value="ECO:0007669"/>
    <property type="project" value="UniProtKB-KW"/>
</dbReference>
<dbReference type="GO" id="GO:0016998">
    <property type="term" value="P:cell wall macromolecule catabolic process"/>
    <property type="evidence" value="ECO:0007669"/>
    <property type="project" value="InterPro"/>
</dbReference>
<dbReference type="EC" id="3.2.1.17" evidence="6"/>
<dbReference type="EMBL" id="JASAYJ010000006">
    <property type="protein sequence ID" value="MDP8186965.1"/>
    <property type="molecule type" value="Genomic_DNA"/>
</dbReference>
<keyword evidence="3 6" id="KW-0081">Bacteriolytic enzyme</keyword>